<comment type="catalytic activity">
    <reaction evidence="10">
        <text>di-trans,octa-cis-undecaprenyl diphospho-N-acetyl-alpha-D-muramoyl-L-alanyl-D-glutamyl-meso-2,6-diaminopimeloyl-D-alanyl-D-alanine + UDP-N-acetyl-alpha-D-glucosamine = di-trans,octa-cis-undecaprenyl diphospho-[N-acetyl-alpha-D-glucosaminyl-(1-&gt;4)]-N-acetyl-alpha-D-muramoyl-L-alanyl-D-glutamyl-meso-2,6-diaminopimeloyl-D-alanyl-D-alanine + UDP + H(+)</text>
        <dbReference type="Rhea" id="RHEA:31227"/>
        <dbReference type="ChEBI" id="CHEBI:15378"/>
        <dbReference type="ChEBI" id="CHEBI:57705"/>
        <dbReference type="ChEBI" id="CHEBI:58223"/>
        <dbReference type="ChEBI" id="CHEBI:61387"/>
        <dbReference type="ChEBI" id="CHEBI:61388"/>
        <dbReference type="EC" id="2.4.1.227"/>
    </reaction>
</comment>
<evidence type="ECO:0000256" key="4">
    <source>
        <dbReference type="ARBA" id="ARBA00022679"/>
    </source>
</evidence>
<keyword evidence="3 10" id="KW-0328">Glycosyltransferase</keyword>
<dbReference type="UniPathway" id="UPA00219"/>
<keyword evidence="11" id="KW-1133">Transmembrane helix</keyword>
<dbReference type="Pfam" id="PF03033">
    <property type="entry name" value="Glyco_transf_28"/>
    <property type="match status" value="1"/>
</dbReference>
<dbReference type="HAMAP" id="MF_00033">
    <property type="entry name" value="MurG"/>
    <property type="match status" value="1"/>
</dbReference>
<comment type="pathway">
    <text evidence="10">Cell wall biogenesis; peptidoglycan biosynthesis.</text>
</comment>
<proteinExistence type="inferred from homology"/>
<dbReference type="PANTHER" id="PTHR21015:SF22">
    <property type="entry name" value="GLYCOSYLTRANSFERASE"/>
    <property type="match status" value="1"/>
</dbReference>
<dbReference type="GO" id="GO:0071555">
    <property type="term" value="P:cell wall organization"/>
    <property type="evidence" value="ECO:0007669"/>
    <property type="project" value="UniProtKB-KW"/>
</dbReference>
<evidence type="ECO:0000256" key="1">
    <source>
        <dbReference type="ARBA" id="ARBA00022475"/>
    </source>
</evidence>
<evidence type="ECO:0000313" key="15">
    <source>
        <dbReference type="Proteomes" id="UP000230093"/>
    </source>
</evidence>
<evidence type="ECO:0000256" key="5">
    <source>
        <dbReference type="ARBA" id="ARBA00022960"/>
    </source>
</evidence>
<comment type="function">
    <text evidence="10">Cell wall formation. Catalyzes the transfer of a GlcNAc subunit on undecaprenyl-pyrophosphoryl-MurNAc-pentapeptide (lipid intermediate I) to form undecaprenyl-pyrophosphoryl-MurNAc-(pentapeptide)GlcNAc (lipid intermediate II).</text>
</comment>
<dbReference type="InterPro" id="IPR006009">
    <property type="entry name" value="GlcNAc_MurG"/>
</dbReference>
<dbReference type="InterPro" id="IPR007235">
    <property type="entry name" value="Glyco_trans_28_C"/>
</dbReference>
<dbReference type="GO" id="GO:0005975">
    <property type="term" value="P:carbohydrate metabolic process"/>
    <property type="evidence" value="ECO:0007669"/>
    <property type="project" value="InterPro"/>
</dbReference>
<protein>
    <recommendedName>
        <fullName evidence="10">UDP-N-acetylglucosamine--N-acetylmuramyl-(pentapeptide) pyrophosphoryl-undecaprenol N-acetylglucosamine transferase</fullName>
        <ecNumber evidence="10">2.4.1.227</ecNumber>
    </recommendedName>
    <alternativeName>
        <fullName evidence="10">Undecaprenyl-PP-MurNAc-pentapeptide-UDPGlcNAc GlcNAc transferase</fullName>
    </alternativeName>
</protein>
<dbReference type="GO" id="GO:0005886">
    <property type="term" value="C:plasma membrane"/>
    <property type="evidence" value="ECO:0007669"/>
    <property type="project" value="UniProtKB-SubCell"/>
</dbReference>
<keyword evidence="7 10" id="KW-0472">Membrane</keyword>
<keyword evidence="2 10" id="KW-0132">Cell division</keyword>
<keyword evidence="5 10" id="KW-0133">Cell shape</keyword>
<evidence type="ECO:0000256" key="11">
    <source>
        <dbReference type="SAM" id="Phobius"/>
    </source>
</evidence>
<evidence type="ECO:0000256" key="10">
    <source>
        <dbReference type="HAMAP-Rule" id="MF_00033"/>
    </source>
</evidence>
<keyword evidence="4 10" id="KW-0808">Transferase</keyword>
<evidence type="ECO:0000259" key="13">
    <source>
        <dbReference type="Pfam" id="PF04101"/>
    </source>
</evidence>
<dbReference type="GO" id="GO:0051301">
    <property type="term" value="P:cell division"/>
    <property type="evidence" value="ECO:0007669"/>
    <property type="project" value="UniProtKB-KW"/>
</dbReference>
<dbReference type="GO" id="GO:0009252">
    <property type="term" value="P:peptidoglycan biosynthetic process"/>
    <property type="evidence" value="ECO:0007669"/>
    <property type="project" value="UniProtKB-UniRule"/>
</dbReference>
<organism evidence="14 15">
    <name type="scientific">Candidatus Beckwithbacteria bacterium CG10_big_fil_rev_8_21_14_0_10_34_10</name>
    <dbReference type="NCBI Taxonomy" id="1974495"/>
    <lineage>
        <taxon>Bacteria</taxon>
        <taxon>Candidatus Beckwithiibacteriota</taxon>
    </lineage>
</organism>
<sequence length="370" mass="42472">MDKKKIVFIGGHHNSALVVAKILKEKYKIYWFGHKHTMKGEKSLSLEYQEVKKERLPFFEIKTAKIYKNFNPFYFFKIILAFFQSLRLLFKIKPQLIISFGGYISFPVLLAGIVLRIDYLLHEQTVRVGLANRFFKKWAKKVLLTWPNSKKYFEDVKTQVIGLPLSDDFLKDQPINNAKSLFSSKLPVVMITGGKQGSHVINKAVENNLKNFLLSFNLIHQTGGTIKTGDYKMLQDLKEKLPLNLKQRYILKKSFFRKEMDKMIKLSDLIVGRSGAHIVYELAALGKPAVFIPLPWASGNEQLENAKILESNGSGLVLEQKDFNSGTLLESIKKVLMGIEEYRKNALKVKKLIKKDASQKMVEVIEDILN</sequence>
<comment type="similarity">
    <text evidence="10">Belongs to the glycosyltransferase 28 family. MurG subfamily.</text>
</comment>
<feature type="binding site" evidence="10">
    <location>
        <position position="302"/>
    </location>
    <ligand>
        <name>UDP-N-acetyl-alpha-D-glucosamine</name>
        <dbReference type="ChEBI" id="CHEBI:57705"/>
    </ligand>
</feature>
<comment type="caution">
    <text evidence="10">Lacks conserved residue(s) required for the propagation of feature annotation.</text>
</comment>
<evidence type="ECO:0000256" key="6">
    <source>
        <dbReference type="ARBA" id="ARBA00022984"/>
    </source>
</evidence>
<evidence type="ECO:0000256" key="8">
    <source>
        <dbReference type="ARBA" id="ARBA00023306"/>
    </source>
</evidence>
<evidence type="ECO:0000256" key="3">
    <source>
        <dbReference type="ARBA" id="ARBA00022676"/>
    </source>
</evidence>
<comment type="subcellular location">
    <subcellularLocation>
        <location evidence="10">Cell membrane</location>
        <topology evidence="10">Peripheral membrane protein</topology>
        <orientation evidence="10">Cytoplasmic side</orientation>
    </subcellularLocation>
</comment>
<dbReference type="GO" id="GO:0051991">
    <property type="term" value="F:UDP-N-acetyl-D-glucosamine:N-acetylmuramoyl-L-alanyl-D-glutamyl-meso-2,6-diaminopimelyl-D-alanyl-D-alanine-diphosphoundecaprenol 4-beta-N-acetylglucosaminlytransferase activity"/>
    <property type="evidence" value="ECO:0007669"/>
    <property type="project" value="RHEA"/>
</dbReference>
<evidence type="ECO:0000313" key="14">
    <source>
        <dbReference type="EMBL" id="PIS09138.1"/>
    </source>
</evidence>
<evidence type="ECO:0000256" key="9">
    <source>
        <dbReference type="ARBA" id="ARBA00023316"/>
    </source>
</evidence>
<dbReference type="Proteomes" id="UP000230093">
    <property type="component" value="Unassembled WGS sequence"/>
</dbReference>
<keyword evidence="6 10" id="KW-0573">Peptidoglycan synthesis</keyword>
<feature type="domain" description="Glycosyltransferase family 28 N-terminal" evidence="12">
    <location>
        <begin position="10"/>
        <end position="143"/>
    </location>
</feature>
<feature type="transmembrane region" description="Helical" evidence="11">
    <location>
        <begin position="96"/>
        <end position="117"/>
    </location>
</feature>
<feature type="transmembrane region" description="Helical" evidence="11">
    <location>
        <begin position="72"/>
        <end position="90"/>
    </location>
</feature>
<dbReference type="SUPFAM" id="SSF53756">
    <property type="entry name" value="UDP-Glycosyltransferase/glycogen phosphorylase"/>
    <property type="match status" value="1"/>
</dbReference>
<dbReference type="EMBL" id="PEZT01000016">
    <property type="protein sequence ID" value="PIS09138.1"/>
    <property type="molecule type" value="Genomic_DNA"/>
</dbReference>
<accession>A0A2H0WB42</accession>
<dbReference type="EC" id="2.4.1.227" evidence="10"/>
<dbReference type="GO" id="GO:0008360">
    <property type="term" value="P:regulation of cell shape"/>
    <property type="evidence" value="ECO:0007669"/>
    <property type="project" value="UniProtKB-KW"/>
</dbReference>
<dbReference type="AlphaFoldDB" id="A0A2H0WB42"/>
<keyword evidence="1 10" id="KW-1003">Cell membrane</keyword>
<dbReference type="GO" id="GO:0050511">
    <property type="term" value="F:undecaprenyldiphospho-muramoylpentapeptide beta-N-acetylglucosaminyltransferase activity"/>
    <property type="evidence" value="ECO:0007669"/>
    <property type="project" value="UniProtKB-UniRule"/>
</dbReference>
<evidence type="ECO:0000259" key="12">
    <source>
        <dbReference type="Pfam" id="PF03033"/>
    </source>
</evidence>
<gene>
    <name evidence="10" type="primary">murG</name>
    <name evidence="14" type="ORF">COT75_02660</name>
</gene>
<reference evidence="15" key="1">
    <citation type="submission" date="2017-09" db="EMBL/GenBank/DDBJ databases">
        <title>Depth-based differentiation of microbial function through sediment-hosted aquifers and enrichment of novel symbionts in the deep terrestrial subsurface.</title>
        <authorList>
            <person name="Probst A.J."/>
            <person name="Ladd B."/>
            <person name="Jarett J.K."/>
            <person name="Geller-Mcgrath D.E."/>
            <person name="Sieber C.M.K."/>
            <person name="Emerson J.B."/>
            <person name="Anantharaman K."/>
            <person name="Thomas B.C."/>
            <person name="Malmstrom R."/>
            <person name="Stieglmeier M."/>
            <person name="Klingl A."/>
            <person name="Woyke T."/>
            <person name="Ryan C.M."/>
            <person name="Banfield J.F."/>
        </authorList>
    </citation>
    <scope>NUCLEOTIDE SEQUENCE [LARGE SCALE GENOMIC DNA]</scope>
</reference>
<keyword evidence="9 10" id="KW-0961">Cell wall biogenesis/degradation</keyword>
<dbReference type="InterPro" id="IPR004276">
    <property type="entry name" value="GlycoTrans_28_N"/>
</dbReference>
<dbReference type="PANTHER" id="PTHR21015">
    <property type="entry name" value="UDP-N-ACETYLGLUCOSAMINE--N-ACETYLMURAMYL-(PENTAPEPTIDE) PYROPHOSPHORYL-UNDECAPRENOL N-ACETYLGLUCOSAMINE TRANSFERASE 1"/>
    <property type="match status" value="1"/>
</dbReference>
<comment type="caution">
    <text evidence="14">The sequence shown here is derived from an EMBL/GenBank/DDBJ whole genome shotgun (WGS) entry which is preliminary data.</text>
</comment>
<evidence type="ECO:0000256" key="7">
    <source>
        <dbReference type="ARBA" id="ARBA00023136"/>
    </source>
</evidence>
<feature type="domain" description="Glycosyl transferase family 28 C-terminal" evidence="13">
    <location>
        <begin position="188"/>
        <end position="360"/>
    </location>
</feature>
<evidence type="ECO:0000256" key="2">
    <source>
        <dbReference type="ARBA" id="ARBA00022618"/>
    </source>
</evidence>
<keyword evidence="11" id="KW-0812">Transmembrane</keyword>
<dbReference type="Gene3D" id="3.40.50.2000">
    <property type="entry name" value="Glycogen Phosphorylase B"/>
    <property type="match status" value="2"/>
</dbReference>
<keyword evidence="8 10" id="KW-0131">Cell cycle</keyword>
<dbReference type="Pfam" id="PF04101">
    <property type="entry name" value="Glyco_tran_28_C"/>
    <property type="match status" value="1"/>
</dbReference>
<name>A0A2H0WB42_9BACT</name>
<dbReference type="CDD" id="cd03785">
    <property type="entry name" value="GT28_MurG"/>
    <property type="match status" value="1"/>
</dbReference>